<dbReference type="RefSeq" id="XP_009050463.1">
    <property type="nucleotide sequence ID" value="XM_009052215.1"/>
</dbReference>
<gene>
    <name evidence="1" type="ORF">LOTGIDRAFT_231197</name>
</gene>
<dbReference type="KEGG" id="lgi:LOTGIDRAFT_231197"/>
<dbReference type="CTD" id="20248508"/>
<dbReference type="EMBL" id="KB201205">
    <property type="protein sequence ID" value="ESO98831.1"/>
    <property type="molecule type" value="Genomic_DNA"/>
</dbReference>
<organism evidence="1 2">
    <name type="scientific">Lottia gigantea</name>
    <name type="common">Giant owl limpet</name>
    <dbReference type="NCBI Taxonomy" id="225164"/>
    <lineage>
        <taxon>Eukaryota</taxon>
        <taxon>Metazoa</taxon>
        <taxon>Spiralia</taxon>
        <taxon>Lophotrochozoa</taxon>
        <taxon>Mollusca</taxon>
        <taxon>Gastropoda</taxon>
        <taxon>Patellogastropoda</taxon>
        <taxon>Lottioidea</taxon>
        <taxon>Lottiidae</taxon>
        <taxon>Lottia</taxon>
    </lineage>
</organism>
<keyword evidence="2" id="KW-1185">Reference proteome</keyword>
<dbReference type="Proteomes" id="UP000030746">
    <property type="component" value="Unassembled WGS sequence"/>
</dbReference>
<evidence type="ECO:0000313" key="2">
    <source>
        <dbReference type="Proteomes" id="UP000030746"/>
    </source>
</evidence>
<reference evidence="1 2" key="1">
    <citation type="journal article" date="2013" name="Nature">
        <title>Insights into bilaterian evolution from three spiralian genomes.</title>
        <authorList>
            <person name="Simakov O."/>
            <person name="Marletaz F."/>
            <person name="Cho S.J."/>
            <person name="Edsinger-Gonzales E."/>
            <person name="Havlak P."/>
            <person name="Hellsten U."/>
            <person name="Kuo D.H."/>
            <person name="Larsson T."/>
            <person name="Lv J."/>
            <person name="Arendt D."/>
            <person name="Savage R."/>
            <person name="Osoegawa K."/>
            <person name="de Jong P."/>
            <person name="Grimwood J."/>
            <person name="Chapman J.A."/>
            <person name="Shapiro H."/>
            <person name="Aerts A."/>
            <person name="Otillar R.P."/>
            <person name="Terry A.Y."/>
            <person name="Boore J.L."/>
            <person name="Grigoriev I.V."/>
            <person name="Lindberg D.R."/>
            <person name="Seaver E.C."/>
            <person name="Weisblat D.A."/>
            <person name="Putnam N.H."/>
            <person name="Rokhsar D.S."/>
        </authorList>
    </citation>
    <scope>NUCLEOTIDE SEQUENCE [LARGE SCALE GENOMIC DNA]</scope>
</reference>
<dbReference type="AlphaFoldDB" id="V4AYS6"/>
<dbReference type="GeneID" id="20248508"/>
<name>V4AYS6_LOTGI</name>
<dbReference type="OrthoDB" id="10018316at2759"/>
<proteinExistence type="predicted"/>
<protein>
    <submittedName>
        <fullName evidence="1">Uncharacterized protein</fullName>
    </submittedName>
</protein>
<dbReference type="HOGENOM" id="CLU_892221_0_0_1"/>
<sequence length="312" mass="36277">MSKISLYHERFVAAEEKIDKHLPEYQTIITSLENNSRSNDNKGGSNMKILAKAQEDLADYLAQHVLIVQSLKSLKPTSNTQSTILKYYIKGKCDFFLCYFRVNGKCDFYLDISGVNVISNCYFRVNVIYLCYFRSKCDFYLENMSTFRLLKRQLSDTSPPEILEVIQRIMNKDSIISAHLYIRQLIYECINICSRYKLDDTCPRILMTVEENIEKDTLACLRREGDDCNQHEQLVQQMIKSQMVNHKLIRTSRTLLKTQGAQHAATIMLSRSYEVLKQLLLQLQLKTPNKSFSDSKNILEESVVKLESFNIK</sequence>
<accession>V4AYS6</accession>
<evidence type="ECO:0000313" key="1">
    <source>
        <dbReference type="EMBL" id="ESO98831.1"/>
    </source>
</evidence>
<dbReference type="STRING" id="225164.V4AYS6"/>